<comment type="caution">
    <text evidence="2">The sequence shown here is derived from an EMBL/GenBank/DDBJ whole genome shotgun (WGS) entry which is preliminary data.</text>
</comment>
<feature type="compositionally biased region" description="Polar residues" evidence="1">
    <location>
        <begin position="1"/>
        <end position="14"/>
    </location>
</feature>
<sequence length="329" mass="37804">MYNRSCDQSSNNQGEKSKSVLSRAKSRSKSKIKSNKKNGHYKSCSSVYSPTRNVPNEKTMSRIKQNESKSLQSKRSLSLVNRSLSNSPKSQSSRNATRRYRSGKVKTQKSNFHKSGKESLSRLKSKSTSRSKSRQKRVLMNSSTQKTEQNSLPLLNRLIEELETLENNPEMQAKLANKKSSNSTELKCDEDVTCSNDYNQHQHQQQQQQQPTNHEIESIDIEKSMEKAKNASPQDTDIGEQLKKILVAMQAKCVINESSSTANDRIFMEWKQKQMANKKLMKTNNKVKNAEMQDAFGHHTSSRQRILKRTRIKSKQKTHGKFRSPKYRK</sequence>
<dbReference type="Proteomes" id="UP001142055">
    <property type="component" value="Chromosome 1"/>
</dbReference>
<name>A0A9Q0RR09_BLOTA</name>
<dbReference type="AlphaFoldDB" id="A0A9Q0RR09"/>
<feature type="compositionally biased region" description="Basic residues" evidence="1">
    <location>
        <begin position="96"/>
        <end position="114"/>
    </location>
</feature>
<evidence type="ECO:0000313" key="3">
    <source>
        <dbReference type="Proteomes" id="UP001142055"/>
    </source>
</evidence>
<feature type="compositionally biased region" description="Polar residues" evidence="1">
    <location>
        <begin position="140"/>
        <end position="152"/>
    </location>
</feature>
<feature type="compositionally biased region" description="Basic residues" evidence="1">
    <location>
        <begin position="300"/>
        <end position="329"/>
    </location>
</feature>
<feature type="compositionally biased region" description="Polar residues" evidence="1">
    <location>
        <begin position="43"/>
        <end position="58"/>
    </location>
</feature>
<organism evidence="2 3">
    <name type="scientific">Blomia tropicalis</name>
    <name type="common">Mite</name>
    <dbReference type="NCBI Taxonomy" id="40697"/>
    <lineage>
        <taxon>Eukaryota</taxon>
        <taxon>Metazoa</taxon>
        <taxon>Ecdysozoa</taxon>
        <taxon>Arthropoda</taxon>
        <taxon>Chelicerata</taxon>
        <taxon>Arachnida</taxon>
        <taxon>Acari</taxon>
        <taxon>Acariformes</taxon>
        <taxon>Sarcoptiformes</taxon>
        <taxon>Astigmata</taxon>
        <taxon>Glycyphagoidea</taxon>
        <taxon>Echimyopodidae</taxon>
        <taxon>Blomia</taxon>
    </lineage>
</organism>
<feature type="compositionally biased region" description="Basic residues" evidence="1">
    <location>
        <begin position="123"/>
        <end position="137"/>
    </location>
</feature>
<feature type="compositionally biased region" description="Low complexity" evidence="1">
    <location>
        <begin position="68"/>
        <end position="87"/>
    </location>
</feature>
<feature type="compositionally biased region" description="Basic residues" evidence="1">
    <location>
        <begin position="24"/>
        <end position="40"/>
    </location>
</feature>
<protein>
    <submittedName>
        <fullName evidence="2">Uncharacterized protein</fullName>
    </submittedName>
</protein>
<reference evidence="2" key="1">
    <citation type="submission" date="2022-12" db="EMBL/GenBank/DDBJ databases">
        <title>Genome assemblies of Blomia tropicalis.</title>
        <authorList>
            <person name="Cui Y."/>
        </authorList>
    </citation>
    <scope>NUCLEOTIDE SEQUENCE</scope>
    <source>
        <tissue evidence="2">Adult mites</tissue>
    </source>
</reference>
<feature type="region of interest" description="Disordered" evidence="1">
    <location>
        <begin position="290"/>
        <end position="329"/>
    </location>
</feature>
<dbReference type="EMBL" id="JAPWDV010000001">
    <property type="protein sequence ID" value="KAJ6223296.1"/>
    <property type="molecule type" value="Genomic_DNA"/>
</dbReference>
<evidence type="ECO:0000256" key="1">
    <source>
        <dbReference type="SAM" id="MobiDB-lite"/>
    </source>
</evidence>
<gene>
    <name evidence="2" type="ORF">RDWZM_001841</name>
</gene>
<proteinExistence type="predicted"/>
<feature type="region of interest" description="Disordered" evidence="1">
    <location>
        <begin position="1"/>
        <end position="152"/>
    </location>
</feature>
<accession>A0A9Q0RR09</accession>
<evidence type="ECO:0000313" key="2">
    <source>
        <dbReference type="EMBL" id="KAJ6223296.1"/>
    </source>
</evidence>
<keyword evidence="3" id="KW-1185">Reference proteome</keyword>